<proteinExistence type="inferred from homology"/>
<dbReference type="InterPro" id="IPR032675">
    <property type="entry name" value="LRR_dom_sf"/>
</dbReference>
<dbReference type="FunFam" id="1.20.1280.290:FF:000009">
    <property type="entry name" value="PQ loop repeat family protein"/>
    <property type="match status" value="1"/>
</dbReference>
<organism evidence="8 9">
    <name type="scientific">Pleurotus eryngii</name>
    <name type="common">Boletus of the steppes</name>
    <dbReference type="NCBI Taxonomy" id="5323"/>
    <lineage>
        <taxon>Eukaryota</taxon>
        <taxon>Fungi</taxon>
        <taxon>Dikarya</taxon>
        <taxon>Basidiomycota</taxon>
        <taxon>Agaricomycotina</taxon>
        <taxon>Agaricomycetes</taxon>
        <taxon>Agaricomycetidae</taxon>
        <taxon>Agaricales</taxon>
        <taxon>Pleurotineae</taxon>
        <taxon>Pleurotaceae</taxon>
        <taxon>Pleurotus</taxon>
    </lineage>
</organism>
<dbReference type="Proteomes" id="UP000807025">
    <property type="component" value="Unassembled WGS sequence"/>
</dbReference>
<protein>
    <recommendedName>
        <fullName evidence="10">F-box domain-containing protein</fullName>
    </recommendedName>
</protein>
<dbReference type="AlphaFoldDB" id="A0A9P6A491"/>
<dbReference type="OrthoDB" id="8048523at2759"/>
<dbReference type="FunFam" id="1.20.1280.290:FF:000012">
    <property type="entry name" value="Vacuolar membrane PQ loop repeat protein"/>
    <property type="match status" value="1"/>
</dbReference>
<keyword evidence="3 7" id="KW-1133">Transmembrane helix</keyword>
<comment type="catalytic activity">
    <reaction evidence="6">
        <text>L-histidine(out) + L-arginine(in) = L-histidine(in) + L-arginine(out)</text>
        <dbReference type="Rhea" id="RHEA:71063"/>
        <dbReference type="ChEBI" id="CHEBI:32682"/>
        <dbReference type="ChEBI" id="CHEBI:57595"/>
    </reaction>
</comment>
<feature type="transmembrane region" description="Helical" evidence="7">
    <location>
        <begin position="236"/>
        <end position="257"/>
    </location>
</feature>
<gene>
    <name evidence="8" type="ORF">BDN71DRAFT_1503360</name>
</gene>
<dbReference type="Gene3D" id="3.80.10.10">
    <property type="entry name" value="Ribonuclease Inhibitor"/>
    <property type="match status" value="1"/>
</dbReference>
<keyword evidence="4 7" id="KW-0472">Membrane</keyword>
<keyword evidence="2 7" id="KW-0812">Transmembrane</keyword>
<evidence type="ECO:0000313" key="8">
    <source>
        <dbReference type="EMBL" id="KAF9498971.1"/>
    </source>
</evidence>
<evidence type="ECO:0000256" key="6">
    <source>
        <dbReference type="ARBA" id="ARBA00050768"/>
    </source>
</evidence>
<evidence type="ECO:0000256" key="5">
    <source>
        <dbReference type="ARBA" id="ARBA00038039"/>
    </source>
</evidence>
<comment type="subcellular location">
    <subcellularLocation>
        <location evidence="1">Membrane</location>
        <topology evidence="1">Multi-pass membrane protein</topology>
    </subcellularLocation>
</comment>
<dbReference type="Pfam" id="PF04193">
    <property type="entry name" value="PQ-loop"/>
    <property type="match status" value="2"/>
</dbReference>
<keyword evidence="9" id="KW-1185">Reference proteome</keyword>
<evidence type="ECO:0000256" key="2">
    <source>
        <dbReference type="ARBA" id="ARBA00022692"/>
    </source>
</evidence>
<evidence type="ECO:0000256" key="7">
    <source>
        <dbReference type="SAM" id="Phobius"/>
    </source>
</evidence>
<name>A0A9P6A491_PLEER</name>
<dbReference type="PANTHER" id="PTHR16201">
    <property type="entry name" value="SEVEN TRANSMEMBRANE PROTEIN 1-RELATED"/>
    <property type="match status" value="1"/>
</dbReference>
<feature type="transmembrane region" description="Helical" evidence="7">
    <location>
        <begin position="128"/>
        <end position="149"/>
    </location>
</feature>
<dbReference type="InterPro" id="IPR006603">
    <property type="entry name" value="PQ-loop_rpt"/>
</dbReference>
<dbReference type="Gene3D" id="1.20.1280.290">
    <property type="match status" value="2"/>
</dbReference>
<evidence type="ECO:0000313" key="9">
    <source>
        <dbReference type="Proteomes" id="UP000807025"/>
    </source>
</evidence>
<evidence type="ECO:0008006" key="10">
    <source>
        <dbReference type="Google" id="ProtNLM"/>
    </source>
</evidence>
<dbReference type="GO" id="GO:0034486">
    <property type="term" value="P:vacuolar transmembrane transport"/>
    <property type="evidence" value="ECO:0007669"/>
    <property type="project" value="UniProtKB-ARBA"/>
</dbReference>
<comment type="caution">
    <text evidence="8">The sequence shown here is derived from an EMBL/GenBank/DDBJ whole genome shotgun (WGS) entry which is preliminary data.</text>
</comment>
<accession>A0A9P6A491</accession>
<evidence type="ECO:0000256" key="4">
    <source>
        <dbReference type="ARBA" id="ARBA00023136"/>
    </source>
</evidence>
<dbReference type="SMART" id="SM00679">
    <property type="entry name" value="CTNS"/>
    <property type="match status" value="2"/>
</dbReference>
<dbReference type="InterPro" id="IPR051415">
    <property type="entry name" value="LAAT-1"/>
</dbReference>
<dbReference type="EMBL" id="MU154534">
    <property type="protein sequence ID" value="KAF9498971.1"/>
    <property type="molecule type" value="Genomic_DNA"/>
</dbReference>
<evidence type="ECO:0000256" key="1">
    <source>
        <dbReference type="ARBA" id="ARBA00004141"/>
    </source>
</evidence>
<feature type="transmembrane region" description="Helical" evidence="7">
    <location>
        <begin position="199"/>
        <end position="216"/>
    </location>
</feature>
<feature type="transmembrane region" description="Helical" evidence="7">
    <location>
        <begin position="68"/>
        <end position="89"/>
    </location>
</feature>
<comment type="similarity">
    <text evidence="5">Belongs to the laat-1 family.</text>
</comment>
<reference evidence="8" key="1">
    <citation type="submission" date="2020-11" db="EMBL/GenBank/DDBJ databases">
        <authorList>
            <consortium name="DOE Joint Genome Institute"/>
            <person name="Ahrendt S."/>
            <person name="Riley R."/>
            <person name="Andreopoulos W."/>
            <person name="Labutti K."/>
            <person name="Pangilinan J."/>
            <person name="Ruiz-Duenas F.J."/>
            <person name="Barrasa J.M."/>
            <person name="Sanchez-Garcia M."/>
            <person name="Camarero S."/>
            <person name="Miyauchi S."/>
            <person name="Serrano A."/>
            <person name="Linde D."/>
            <person name="Babiker R."/>
            <person name="Drula E."/>
            <person name="Ayuso-Fernandez I."/>
            <person name="Pacheco R."/>
            <person name="Padilla G."/>
            <person name="Ferreira P."/>
            <person name="Barriuso J."/>
            <person name="Kellner H."/>
            <person name="Castanera R."/>
            <person name="Alfaro M."/>
            <person name="Ramirez L."/>
            <person name="Pisabarro A.G."/>
            <person name="Kuo A."/>
            <person name="Tritt A."/>
            <person name="Lipzen A."/>
            <person name="He G."/>
            <person name="Yan M."/>
            <person name="Ng V."/>
            <person name="Cullen D."/>
            <person name="Martin F."/>
            <person name="Rosso M.-N."/>
            <person name="Henrissat B."/>
            <person name="Hibbett D."/>
            <person name="Martinez A.T."/>
            <person name="Grigoriev I.V."/>
        </authorList>
    </citation>
    <scope>NUCLEOTIDE SEQUENCE</scope>
    <source>
        <strain evidence="8">ATCC 90797</strain>
    </source>
</reference>
<feature type="transmembrane region" description="Helical" evidence="7">
    <location>
        <begin position="12"/>
        <end position="29"/>
    </location>
</feature>
<sequence length="888" mass="98663">MLAASDILSNILGWVSIACWIVVYSPQIYENYSLQSGEGLSVAFVVVWLLGDLCNLVGSAVAGLLPTVIIVAAYYTLCDSILLLQIYYYRWKKSNKLTSSDEHSPLLVTVNAEDVGLQQKQVMPAKALAIRYASASLFVCAAGVAAWWISSTTASDEEIPQHPRKALRWEIQAIGWTGAMLYLGARLPQILKNFKTRCAGLSPALFLFAILGNGTYGLSICAKSMDRRYLITNASWLAGSILTILLDVIVLSQFVYYRTRDRQGRTTPATIREILSLSAAQYAEPFKTLDLRFSMNPFVTDCPPASRIYFVIPFAGVLFQLAQPSSSNMTTLPPRAHASTFGYNAPYSPLLPGRDPPLPLFTGYSPRSANASIPRLREAILTLDSKMAQLMNQRHELESHLERAVRLQSPVLRLPSELLSSIFIKGVLGMGDENPIMVSTLMLVCHYWADVALNTPVLWANIAVSPLDSLAKARRRLSRSKSCPIDVIINFGPRFEYKNSTVTEHVIHAMDLIRPALWRTKSLQLSVPSRSQAHMALLRCQEDAPLLETLSIRIFHAMQEDHYSNPPLPLFNGVTPRLRSCSFSSFNFGWDYRLLNRLTVLKLDGYFNGLSPSSSTLLGVLRQCPDLEELSLRNLTDSDVDGCGHHLGDDIAPATRPIHLPRLIKAAFYYSGAVLSREILGMISFPALESLELCYLENITPIIQLLHNQSLTRLVLRYLRVESCLINEMKFVNLLRRLQSLRSLELVDVEDVTSGFLKALSSSQPWSCAKLESLSLDGCTNFDWESLRTFVESRLPANSTAYAHARHRSSNGLSSSASAAAAAYAHAQALQNRLAHRPSGMLGPSRLSLIDVTRCSQISKEMVQWLRMYVADVRCEPAKGIWGEPMSP</sequence>
<dbReference type="GO" id="GO:0015174">
    <property type="term" value="F:basic amino acid transmembrane transporter activity"/>
    <property type="evidence" value="ECO:0007669"/>
    <property type="project" value="UniProtKB-ARBA"/>
</dbReference>
<dbReference type="PANTHER" id="PTHR16201:SF44">
    <property type="entry name" value="SEVEN TRANSMEMBRANE PROTEIN 1"/>
    <property type="match status" value="1"/>
</dbReference>
<dbReference type="SUPFAM" id="SSF52047">
    <property type="entry name" value="RNI-like"/>
    <property type="match status" value="1"/>
</dbReference>
<evidence type="ECO:0000256" key="3">
    <source>
        <dbReference type="ARBA" id="ARBA00022989"/>
    </source>
</evidence>
<dbReference type="GO" id="GO:0098852">
    <property type="term" value="C:lytic vacuole membrane"/>
    <property type="evidence" value="ECO:0007669"/>
    <property type="project" value="UniProtKB-ARBA"/>
</dbReference>